<reference evidence="8 9" key="1">
    <citation type="submission" date="2016-10" db="EMBL/GenBank/DDBJ databases">
        <authorList>
            <person name="de Groot N.N."/>
        </authorList>
    </citation>
    <scope>NUCLEOTIDE SEQUENCE [LARGE SCALE GENOMIC DNA]</scope>
    <source>
        <strain evidence="8 9">DSM 15230</strain>
    </source>
</reference>
<feature type="transmembrane region" description="Helical" evidence="6">
    <location>
        <begin position="151"/>
        <end position="170"/>
    </location>
</feature>
<evidence type="ECO:0000256" key="6">
    <source>
        <dbReference type="SAM" id="Phobius"/>
    </source>
</evidence>
<keyword evidence="2 6" id="KW-0812">Transmembrane</keyword>
<proteinExistence type="predicted"/>
<evidence type="ECO:0000313" key="8">
    <source>
        <dbReference type="EMBL" id="SDA49941.1"/>
    </source>
</evidence>
<comment type="subcellular location">
    <subcellularLocation>
        <location evidence="1">Membrane</location>
        <topology evidence="1">Multi-pass membrane protein</topology>
    </subcellularLocation>
</comment>
<name>A0A1G5VVL2_9FIRM</name>
<sequence>MLTTDRGQEISIIDKGIQINSPESTQVINFADIDTLTINEDNVLQISASGVVMQYQLVNTDNNQEFINQFGIAKLNATNKAKEEKARAEEEKNKGNGNINIHIDNSSKGPQQQAAAYVPGKKRVSKLTYVLLAFFLGGLGAHKFYSGKTLMGVLYLVFCWTSIPALIALVEGIIAITKKADADGCIYM</sequence>
<keyword evidence="4 6" id="KW-0472">Membrane</keyword>
<protein>
    <submittedName>
        <fullName evidence="8">TM2 domain-containing protein</fullName>
    </submittedName>
</protein>
<evidence type="ECO:0000256" key="4">
    <source>
        <dbReference type="ARBA" id="ARBA00023136"/>
    </source>
</evidence>
<dbReference type="Proteomes" id="UP000199689">
    <property type="component" value="Unassembled WGS sequence"/>
</dbReference>
<keyword evidence="9" id="KW-1185">Reference proteome</keyword>
<accession>A0A1G5VVL2</accession>
<feature type="region of interest" description="Disordered" evidence="5">
    <location>
        <begin position="83"/>
        <end position="104"/>
    </location>
</feature>
<evidence type="ECO:0000256" key="2">
    <source>
        <dbReference type="ARBA" id="ARBA00022692"/>
    </source>
</evidence>
<feature type="compositionally biased region" description="Basic and acidic residues" evidence="5">
    <location>
        <begin position="83"/>
        <end position="94"/>
    </location>
</feature>
<organism evidence="8 9">
    <name type="scientific">Allisonella histaminiformans</name>
    <dbReference type="NCBI Taxonomy" id="209880"/>
    <lineage>
        <taxon>Bacteria</taxon>
        <taxon>Bacillati</taxon>
        <taxon>Bacillota</taxon>
        <taxon>Negativicutes</taxon>
        <taxon>Veillonellales</taxon>
        <taxon>Veillonellaceae</taxon>
        <taxon>Allisonella</taxon>
    </lineage>
</organism>
<evidence type="ECO:0000313" key="9">
    <source>
        <dbReference type="Proteomes" id="UP000199689"/>
    </source>
</evidence>
<dbReference type="EMBL" id="FMXA01000010">
    <property type="protein sequence ID" value="SDA49941.1"/>
    <property type="molecule type" value="Genomic_DNA"/>
</dbReference>
<feature type="transmembrane region" description="Helical" evidence="6">
    <location>
        <begin position="127"/>
        <end position="145"/>
    </location>
</feature>
<dbReference type="AlphaFoldDB" id="A0A1G5VVL2"/>
<dbReference type="Pfam" id="PF05154">
    <property type="entry name" value="TM2"/>
    <property type="match status" value="1"/>
</dbReference>
<evidence type="ECO:0000256" key="5">
    <source>
        <dbReference type="SAM" id="MobiDB-lite"/>
    </source>
</evidence>
<keyword evidence="3 6" id="KW-1133">Transmembrane helix</keyword>
<evidence type="ECO:0000256" key="3">
    <source>
        <dbReference type="ARBA" id="ARBA00022989"/>
    </source>
</evidence>
<evidence type="ECO:0000256" key="1">
    <source>
        <dbReference type="ARBA" id="ARBA00004141"/>
    </source>
</evidence>
<dbReference type="GeneID" id="87755949"/>
<evidence type="ECO:0000259" key="7">
    <source>
        <dbReference type="Pfam" id="PF05154"/>
    </source>
</evidence>
<dbReference type="RefSeq" id="WP_234944927.1">
    <property type="nucleotide sequence ID" value="NZ_FMXA01000010.1"/>
</dbReference>
<dbReference type="GO" id="GO:0016020">
    <property type="term" value="C:membrane"/>
    <property type="evidence" value="ECO:0007669"/>
    <property type="project" value="UniProtKB-SubCell"/>
</dbReference>
<gene>
    <name evidence="8" type="ORF">SAMN02910343_00922</name>
</gene>
<feature type="domain" description="TM2" evidence="7">
    <location>
        <begin position="123"/>
        <end position="173"/>
    </location>
</feature>
<dbReference type="InterPro" id="IPR007829">
    <property type="entry name" value="TM2"/>
</dbReference>